<dbReference type="Pfam" id="PF00005">
    <property type="entry name" value="ABC_tran"/>
    <property type="match status" value="1"/>
</dbReference>
<protein>
    <submittedName>
        <fullName evidence="5">ATP-binding cassette domain-containing protein</fullName>
    </submittedName>
</protein>
<accession>A0ABX0C7F8</accession>
<dbReference type="InterPro" id="IPR050611">
    <property type="entry name" value="ABCF"/>
</dbReference>
<name>A0ABX0C7F8_9BIFI</name>
<organism evidence="5 6">
    <name type="scientific">Bifidobacterium saimiriisciurei</name>
    <dbReference type="NCBI Taxonomy" id="2661627"/>
    <lineage>
        <taxon>Bacteria</taxon>
        <taxon>Bacillati</taxon>
        <taxon>Actinomycetota</taxon>
        <taxon>Actinomycetes</taxon>
        <taxon>Bifidobacteriales</taxon>
        <taxon>Bifidobacteriaceae</taxon>
        <taxon>Bifidobacterium</taxon>
    </lineage>
</organism>
<dbReference type="SUPFAM" id="SSF52540">
    <property type="entry name" value="P-loop containing nucleoside triphosphate hydrolases"/>
    <property type="match status" value="2"/>
</dbReference>
<gene>
    <name evidence="5" type="ORF">GFD18_03185</name>
</gene>
<dbReference type="InterPro" id="IPR003593">
    <property type="entry name" value="AAA+_ATPase"/>
</dbReference>
<dbReference type="InterPro" id="IPR003439">
    <property type="entry name" value="ABC_transporter-like_ATP-bd"/>
</dbReference>
<dbReference type="Proteomes" id="UP000475155">
    <property type="component" value="Unassembled WGS sequence"/>
</dbReference>
<dbReference type="SMART" id="SM00382">
    <property type="entry name" value="AAA"/>
    <property type="match status" value="2"/>
</dbReference>
<dbReference type="PROSITE" id="PS50893">
    <property type="entry name" value="ABC_TRANSPORTER_2"/>
    <property type="match status" value="1"/>
</dbReference>
<dbReference type="GO" id="GO:0005524">
    <property type="term" value="F:ATP binding"/>
    <property type="evidence" value="ECO:0007669"/>
    <property type="project" value="UniProtKB-KW"/>
</dbReference>
<dbReference type="PROSITE" id="PS00211">
    <property type="entry name" value="ABC_TRANSPORTER_1"/>
    <property type="match status" value="1"/>
</dbReference>
<keyword evidence="2" id="KW-0547">Nucleotide-binding</keyword>
<evidence type="ECO:0000313" key="6">
    <source>
        <dbReference type="Proteomes" id="UP000475155"/>
    </source>
</evidence>
<dbReference type="InterPro" id="IPR017871">
    <property type="entry name" value="ABC_transporter-like_CS"/>
</dbReference>
<evidence type="ECO:0000256" key="2">
    <source>
        <dbReference type="ARBA" id="ARBA00022741"/>
    </source>
</evidence>
<dbReference type="EMBL" id="WHZU01000004">
    <property type="protein sequence ID" value="NEH11099.1"/>
    <property type="molecule type" value="Genomic_DNA"/>
</dbReference>
<dbReference type="CDD" id="cd03221">
    <property type="entry name" value="ABCF_EF-3"/>
    <property type="match status" value="1"/>
</dbReference>
<evidence type="ECO:0000259" key="4">
    <source>
        <dbReference type="PROSITE" id="PS50893"/>
    </source>
</evidence>
<keyword evidence="3 5" id="KW-0067">ATP-binding</keyword>
<keyword evidence="6" id="KW-1185">Reference proteome</keyword>
<dbReference type="PANTHER" id="PTHR19211">
    <property type="entry name" value="ATP-BINDING TRANSPORT PROTEIN-RELATED"/>
    <property type="match status" value="1"/>
</dbReference>
<feature type="domain" description="ABC transporter" evidence="4">
    <location>
        <begin position="6"/>
        <end position="211"/>
    </location>
</feature>
<keyword evidence="1" id="KW-0677">Repeat</keyword>
<dbReference type="Gene3D" id="3.40.50.300">
    <property type="entry name" value="P-loop containing nucleotide triphosphate hydrolases"/>
    <property type="match status" value="3"/>
</dbReference>
<reference evidence="5 6" key="1">
    <citation type="submission" date="2019-10" db="EMBL/GenBank/DDBJ databases">
        <title>Bifidobacterium from non-human primates.</title>
        <authorList>
            <person name="Modesto M."/>
        </authorList>
    </citation>
    <scope>NUCLEOTIDE SEQUENCE [LARGE SCALE GENOMIC DNA]</scope>
    <source>
        <strain evidence="5 6">SMA1</strain>
    </source>
</reference>
<proteinExistence type="predicted"/>
<comment type="caution">
    <text evidence="5">The sequence shown here is derived from an EMBL/GenBank/DDBJ whole genome shotgun (WGS) entry which is preliminary data.</text>
</comment>
<sequence>MPLSTLTLAHITYTPPEATEPLFENVSATFPRGWTAVLGDNGIGKTTLLRIAMGWLRPDAGTVSPSPGTPIVGYCPQNTDERPDDLDDFAADWSPETMRVRRDLGIGDDWPWRYDELSGGEAKRLQIACALAKRPDVLMLDEPTNHVDEAVATRIVSALQDFRGIGIVVSHDVDFIDRLATRCVFFERDHVHGRNVTVVRTRPGNYSQANATAENDRRSADAALQRSRHEASRLADVAAQRRHEAALAATRARAVGAGVNRRDHDARNLLKLHKSLSTDGSAGAASARIASRTDAARRRTEAVATAAKRYDGDIWMDAEASHRPQLVRLEEGLIRYGGDTVEPRIGADGRMDGNDRASGHGGRFLAEDPVPGLAIPALSVGPHDHIGIVGVNGSGKSTLCRTLLRRLHDVLPPVPTLSISQNTTAADAQDALRRLNDLDDAGRSLTLGAYAQLNADPDRLLAGGVPSPGELRKLLLCLGTRSHPHLIMLDEPTNHLDLHSQQALAKALATFPGAVIVVSHNRAFLRDAGIRTLWRCEARNGNGNGNGSILRR</sequence>
<dbReference type="RefSeq" id="WP_163199126.1">
    <property type="nucleotide sequence ID" value="NZ_WHZU01000004.1"/>
</dbReference>
<evidence type="ECO:0000256" key="1">
    <source>
        <dbReference type="ARBA" id="ARBA00022737"/>
    </source>
</evidence>
<dbReference type="PANTHER" id="PTHR19211:SF14">
    <property type="entry name" value="ATP-BINDING CASSETTE SUB-FAMILY F MEMBER 1"/>
    <property type="match status" value="1"/>
</dbReference>
<evidence type="ECO:0000256" key="3">
    <source>
        <dbReference type="ARBA" id="ARBA00022840"/>
    </source>
</evidence>
<dbReference type="InterPro" id="IPR027417">
    <property type="entry name" value="P-loop_NTPase"/>
</dbReference>
<evidence type="ECO:0000313" key="5">
    <source>
        <dbReference type="EMBL" id="NEH11099.1"/>
    </source>
</evidence>